<keyword evidence="3" id="KW-0547">Nucleotide-binding</keyword>
<evidence type="ECO:0000256" key="2">
    <source>
        <dbReference type="ARBA" id="ARBA00022448"/>
    </source>
</evidence>
<evidence type="ECO:0000313" key="7">
    <source>
        <dbReference type="Proteomes" id="UP000011554"/>
    </source>
</evidence>
<dbReference type="OrthoDB" id="87732at2157"/>
<dbReference type="InterPro" id="IPR017871">
    <property type="entry name" value="ABC_transporter-like_CS"/>
</dbReference>
<evidence type="ECO:0000256" key="1">
    <source>
        <dbReference type="ARBA" id="ARBA00005417"/>
    </source>
</evidence>
<dbReference type="EMBL" id="AOIO01000033">
    <property type="protein sequence ID" value="ELY99436.1"/>
    <property type="molecule type" value="Genomic_DNA"/>
</dbReference>
<evidence type="ECO:0000259" key="5">
    <source>
        <dbReference type="PROSITE" id="PS50893"/>
    </source>
</evidence>
<dbReference type="InterPro" id="IPR003593">
    <property type="entry name" value="AAA+_ATPase"/>
</dbReference>
<evidence type="ECO:0000256" key="4">
    <source>
        <dbReference type="ARBA" id="ARBA00022840"/>
    </source>
</evidence>
<reference evidence="6 7" key="1">
    <citation type="journal article" date="2014" name="PLoS Genet.">
        <title>Phylogenetically driven sequencing of extremely halophilic archaea reveals strategies for static and dynamic osmo-response.</title>
        <authorList>
            <person name="Becker E.A."/>
            <person name="Seitzer P.M."/>
            <person name="Tritt A."/>
            <person name="Larsen D."/>
            <person name="Krusor M."/>
            <person name="Yao A.I."/>
            <person name="Wu D."/>
            <person name="Madern D."/>
            <person name="Eisen J.A."/>
            <person name="Darling A.E."/>
            <person name="Facciotti M.T."/>
        </authorList>
    </citation>
    <scope>NUCLEOTIDE SEQUENCE [LARGE SCALE GENOMIC DNA]</scope>
    <source>
        <strain evidence="6 7">DSM 12278</strain>
    </source>
</reference>
<protein>
    <submittedName>
        <fullName evidence="6">Sulfate-transporting ATPase</fullName>
    </submittedName>
</protein>
<sequence>MAVIEANALSKRYGESTVLDSIDLQVEEGEIFGFLGPNGAGKSTFIDILLDFRRPTSGQLSVLGHDSQRESKIVRQRSGILPDGYELYSRLPGRQHIEFAATVAGVDSRPDRVLARVGLEGDGDQPVGSYSKGMCQRLALGMVLASDPDLLILDEPASGLDPNGIQQLQEIVREEADRGTTVFFSSHLLEQVEAVCDRVGILNDGELLAVDAIDALQEAIGGSSELLLTVDDQPIESSLRSLEELDGITDVDADGTTIRLSCSDPAVKSKAITQTSSAGLTVTDVDVQRRSLEELFSEYTEAGDR</sequence>
<dbReference type="PROSITE" id="PS50893">
    <property type="entry name" value="ABC_TRANSPORTER_2"/>
    <property type="match status" value="1"/>
</dbReference>
<dbReference type="GO" id="GO:0016887">
    <property type="term" value="F:ATP hydrolysis activity"/>
    <property type="evidence" value="ECO:0007669"/>
    <property type="project" value="InterPro"/>
</dbReference>
<dbReference type="SMART" id="SM00382">
    <property type="entry name" value="AAA"/>
    <property type="match status" value="1"/>
</dbReference>
<dbReference type="STRING" id="29540.C481_14423"/>
<dbReference type="InterPro" id="IPR027417">
    <property type="entry name" value="P-loop_NTPase"/>
</dbReference>
<organism evidence="6 7">
    <name type="scientific">Natrialba asiatica (strain ATCC 700177 / DSM 12278 / JCM 9576 / FERM P-10747 / NBRC 102637 / 172P1)</name>
    <dbReference type="NCBI Taxonomy" id="29540"/>
    <lineage>
        <taxon>Archaea</taxon>
        <taxon>Methanobacteriati</taxon>
        <taxon>Methanobacteriota</taxon>
        <taxon>Stenosarchaea group</taxon>
        <taxon>Halobacteria</taxon>
        <taxon>Halobacteriales</taxon>
        <taxon>Natrialbaceae</taxon>
        <taxon>Natrialba</taxon>
    </lineage>
</organism>
<dbReference type="Proteomes" id="UP000011554">
    <property type="component" value="Unassembled WGS sequence"/>
</dbReference>
<dbReference type="InterPro" id="IPR003439">
    <property type="entry name" value="ABC_transporter-like_ATP-bd"/>
</dbReference>
<gene>
    <name evidence="6" type="ORF">C481_14423</name>
</gene>
<feature type="domain" description="ABC transporter" evidence="5">
    <location>
        <begin position="4"/>
        <end position="229"/>
    </location>
</feature>
<comment type="caution">
    <text evidence="6">The sequence shown here is derived from an EMBL/GenBank/DDBJ whole genome shotgun (WGS) entry which is preliminary data.</text>
</comment>
<proteinExistence type="inferred from homology"/>
<dbReference type="PROSITE" id="PS00211">
    <property type="entry name" value="ABC_TRANSPORTER_1"/>
    <property type="match status" value="1"/>
</dbReference>
<dbReference type="AlphaFoldDB" id="M0AM63"/>
<dbReference type="eggNOG" id="arCOG00194">
    <property type="taxonomic scope" value="Archaea"/>
</dbReference>
<name>M0AM63_NATA1</name>
<keyword evidence="7" id="KW-1185">Reference proteome</keyword>
<evidence type="ECO:0000256" key="3">
    <source>
        <dbReference type="ARBA" id="ARBA00022741"/>
    </source>
</evidence>
<keyword evidence="4" id="KW-0067">ATP-binding</keyword>
<comment type="similarity">
    <text evidence="1">Belongs to the ABC transporter superfamily.</text>
</comment>
<dbReference type="PANTHER" id="PTHR43335">
    <property type="entry name" value="ABC TRANSPORTER, ATP-BINDING PROTEIN"/>
    <property type="match status" value="1"/>
</dbReference>
<dbReference type="SUPFAM" id="SSF52540">
    <property type="entry name" value="P-loop containing nucleoside triphosphate hydrolases"/>
    <property type="match status" value="1"/>
</dbReference>
<dbReference type="PATRIC" id="fig|29540.5.peg.2930"/>
<dbReference type="CDD" id="cd03230">
    <property type="entry name" value="ABC_DR_subfamily_A"/>
    <property type="match status" value="1"/>
</dbReference>
<dbReference type="GO" id="GO:0005524">
    <property type="term" value="F:ATP binding"/>
    <property type="evidence" value="ECO:0007669"/>
    <property type="project" value="UniProtKB-KW"/>
</dbReference>
<dbReference type="RefSeq" id="WP_006109926.1">
    <property type="nucleotide sequence ID" value="NZ_AOIO01000033.1"/>
</dbReference>
<dbReference type="Pfam" id="PF00005">
    <property type="entry name" value="ABC_tran"/>
    <property type="match status" value="1"/>
</dbReference>
<evidence type="ECO:0000313" key="6">
    <source>
        <dbReference type="EMBL" id="ELY99436.1"/>
    </source>
</evidence>
<keyword evidence="2" id="KW-0813">Transport</keyword>
<dbReference type="PANTHER" id="PTHR43335:SF4">
    <property type="entry name" value="ABC TRANSPORTER, ATP-BINDING PROTEIN"/>
    <property type="match status" value="1"/>
</dbReference>
<accession>M0AM63</accession>
<dbReference type="Gene3D" id="3.40.50.300">
    <property type="entry name" value="P-loop containing nucleotide triphosphate hydrolases"/>
    <property type="match status" value="1"/>
</dbReference>